<sequence length="237" mass="24961">MSTAAADRDQSPQPATAAEHDDLVHRDSDIPEDAAPPLPPFEPLFTLLTNATTNATVHPRVHYIFADDDPSVLAAAAATTADPSHRALVVDLAAAPAGDPGRWAVSWASSMSPSFAVTGSSVAVQQNEGDDAGEDDRRAGGGAALMLRVKGVEHEPVDMRPDSLPSSGSGTSLGREDVEGLAEDFRRRMGVLKKVVDEGEKRRAVLGHQQQQVEDEDAPEVAVVGDEDVKEKSKAGD</sequence>
<evidence type="ECO:0000313" key="2">
    <source>
        <dbReference type="EMBL" id="KAH7156190.1"/>
    </source>
</evidence>
<reference evidence="2" key="1">
    <citation type="journal article" date="2021" name="Nat. Commun.">
        <title>Genetic determinants of endophytism in the Arabidopsis root mycobiome.</title>
        <authorList>
            <person name="Mesny F."/>
            <person name="Miyauchi S."/>
            <person name="Thiergart T."/>
            <person name="Pickel B."/>
            <person name="Atanasova L."/>
            <person name="Karlsson M."/>
            <person name="Huettel B."/>
            <person name="Barry K.W."/>
            <person name="Haridas S."/>
            <person name="Chen C."/>
            <person name="Bauer D."/>
            <person name="Andreopoulos W."/>
            <person name="Pangilinan J."/>
            <person name="LaButti K."/>
            <person name="Riley R."/>
            <person name="Lipzen A."/>
            <person name="Clum A."/>
            <person name="Drula E."/>
            <person name="Henrissat B."/>
            <person name="Kohler A."/>
            <person name="Grigoriev I.V."/>
            <person name="Martin F.M."/>
            <person name="Hacquard S."/>
        </authorList>
    </citation>
    <scope>NUCLEOTIDE SEQUENCE</scope>
    <source>
        <strain evidence="2">MPI-CAGE-AT-0147</strain>
    </source>
</reference>
<feature type="compositionally biased region" description="Low complexity" evidence="1">
    <location>
        <begin position="163"/>
        <end position="173"/>
    </location>
</feature>
<proteinExistence type="predicted"/>
<feature type="region of interest" description="Disordered" evidence="1">
    <location>
        <begin position="156"/>
        <end position="180"/>
    </location>
</feature>
<protein>
    <submittedName>
        <fullName evidence="2">Uncharacterized protein</fullName>
    </submittedName>
</protein>
<name>A0A9P9F7L6_9HYPO</name>
<comment type="caution">
    <text evidence="2">The sequence shown here is derived from an EMBL/GenBank/DDBJ whole genome shotgun (WGS) entry which is preliminary data.</text>
</comment>
<feature type="compositionally biased region" description="Basic and acidic residues" evidence="1">
    <location>
        <begin position="18"/>
        <end position="29"/>
    </location>
</feature>
<dbReference type="EMBL" id="JAGMUV010000005">
    <property type="protein sequence ID" value="KAH7156190.1"/>
    <property type="molecule type" value="Genomic_DNA"/>
</dbReference>
<organism evidence="2 3">
    <name type="scientific">Dactylonectria macrodidyma</name>
    <dbReference type="NCBI Taxonomy" id="307937"/>
    <lineage>
        <taxon>Eukaryota</taxon>
        <taxon>Fungi</taxon>
        <taxon>Dikarya</taxon>
        <taxon>Ascomycota</taxon>
        <taxon>Pezizomycotina</taxon>
        <taxon>Sordariomycetes</taxon>
        <taxon>Hypocreomycetidae</taxon>
        <taxon>Hypocreales</taxon>
        <taxon>Nectriaceae</taxon>
        <taxon>Dactylonectria</taxon>
    </lineage>
</organism>
<dbReference type="OrthoDB" id="1681166at2759"/>
<accession>A0A9P9F7L6</accession>
<feature type="region of interest" description="Disordered" evidence="1">
    <location>
        <begin position="205"/>
        <end position="237"/>
    </location>
</feature>
<feature type="compositionally biased region" description="Basic and acidic residues" evidence="1">
    <location>
        <begin position="227"/>
        <end position="237"/>
    </location>
</feature>
<keyword evidence="3" id="KW-1185">Reference proteome</keyword>
<evidence type="ECO:0000313" key="3">
    <source>
        <dbReference type="Proteomes" id="UP000738349"/>
    </source>
</evidence>
<dbReference type="AlphaFoldDB" id="A0A9P9F7L6"/>
<dbReference type="Proteomes" id="UP000738349">
    <property type="component" value="Unassembled WGS sequence"/>
</dbReference>
<feature type="compositionally biased region" description="Basic and acidic residues" evidence="1">
    <location>
        <begin position="1"/>
        <end position="10"/>
    </location>
</feature>
<feature type="region of interest" description="Disordered" evidence="1">
    <location>
        <begin position="1"/>
        <end position="41"/>
    </location>
</feature>
<gene>
    <name evidence="2" type="ORF">EDB81DRAFT_854353</name>
</gene>
<evidence type="ECO:0000256" key="1">
    <source>
        <dbReference type="SAM" id="MobiDB-lite"/>
    </source>
</evidence>